<comment type="caution">
    <text evidence="1">The sequence shown here is derived from an EMBL/GenBank/DDBJ whole genome shotgun (WGS) entry which is preliminary data.</text>
</comment>
<dbReference type="AlphaFoldDB" id="A0A392VZA3"/>
<organism evidence="1 2">
    <name type="scientific">Trifolium medium</name>
    <dbReference type="NCBI Taxonomy" id="97028"/>
    <lineage>
        <taxon>Eukaryota</taxon>
        <taxon>Viridiplantae</taxon>
        <taxon>Streptophyta</taxon>
        <taxon>Embryophyta</taxon>
        <taxon>Tracheophyta</taxon>
        <taxon>Spermatophyta</taxon>
        <taxon>Magnoliopsida</taxon>
        <taxon>eudicotyledons</taxon>
        <taxon>Gunneridae</taxon>
        <taxon>Pentapetalae</taxon>
        <taxon>rosids</taxon>
        <taxon>fabids</taxon>
        <taxon>Fabales</taxon>
        <taxon>Fabaceae</taxon>
        <taxon>Papilionoideae</taxon>
        <taxon>50 kb inversion clade</taxon>
        <taxon>NPAAA clade</taxon>
        <taxon>Hologalegina</taxon>
        <taxon>IRL clade</taxon>
        <taxon>Trifolieae</taxon>
        <taxon>Trifolium</taxon>
    </lineage>
</organism>
<evidence type="ECO:0000313" key="1">
    <source>
        <dbReference type="EMBL" id="MCI93734.1"/>
    </source>
</evidence>
<name>A0A392VZA3_9FABA</name>
<feature type="non-terminal residue" evidence="1">
    <location>
        <position position="52"/>
    </location>
</feature>
<evidence type="ECO:0000313" key="2">
    <source>
        <dbReference type="Proteomes" id="UP000265520"/>
    </source>
</evidence>
<reference evidence="1 2" key="1">
    <citation type="journal article" date="2018" name="Front. Plant Sci.">
        <title>Red Clover (Trifolium pratense) and Zigzag Clover (T. medium) - A Picture of Genomic Similarities and Differences.</title>
        <authorList>
            <person name="Dluhosova J."/>
            <person name="Istvanek J."/>
            <person name="Nedelnik J."/>
            <person name="Repkova J."/>
        </authorList>
    </citation>
    <scope>NUCLEOTIDE SEQUENCE [LARGE SCALE GENOMIC DNA]</scope>
    <source>
        <strain evidence="2">cv. 10/8</strain>
        <tissue evidence="1">Leaf</tissue>
    </source>
</reference>
<dbReference type="Proteomes" id="UP000265520">
    <property type="component" value="Unassembled WGS sequence"/>
</dbReference>
<keyword evidence="2" id="KW-1185">Reference proteome</keyword>
<sequence>MDDGSASVSVKGSLAKSSVMEKIVQQNTSFNNLCGDAMTEFRQSVKKVELPT</sequence>
<accession>A0A392VZA3</accession>
<dbReference type="EMBL" id="LXQA011337140">
    <property type="protein sequence ID" value="MCI93734.1"/>
    <property type="molecule type" value="Genomic_DNA"/>
</dbReference>
<proteinExistence type="predicted"/>
<protein>
    <submittedName>
        <fullName evidence="1">Uncharacterized protein</fullName>
    </submittedName>
</protein>